<evidence type="ECO:0000256" key="1">
    <source>
        <dbReference type="ARBA" id="ARBA00004651"/>
    </source>
</evidence>
<evidence type="ECO:0000256" key="10">
    <source>
        <dbReference type="ARBA" id="ARBA00023136"/>
    </source>
</evidence>
<feature type="active site" description="Phosphocysteine intermediate; for EIIB activity" evidence="11">
    <location>
        <position position="28"/>
    </location>
</feature>
<keyword evidence="5" id="KW-0808">Transferase</keyword>
<comment type="caution">
    <text evidence="13">The sequence shown here is derived from an EMBL/GenBank/DDBJ whole genome shotgun (WGS) entry which is preliminary data.</text>
</comment>
<dbReference type="InterPro" id="IPR050558">
    <property type="entry name" value="PTS_Sugar-Specific_Components"/>
</dbReference>
<evidence type="ECO:0000313" key="14">
    <source>
        <dbReference type="Proteomes" id="UP001055185"/>
    </source>
</evidence>
<keyword evidence="10" id="KW-0472">Membrane</keyword>
<dbReference type="Proteomes" id="UP001055185">
    <property type="component" value="Unassembled WGS sequence"/>
</dbReference>
<keyword evidence="14" id="KW-1185">Reference proteome</keyword>
<dbReference type="GO" id="GO:0015771">
    <property type="term" value="P:trehalose transport"/>
    <property type="evidence" value="ECO:0007669"/>
    <property type="project" value="TreeGrafter"/>
</dbReference>
<evidence type="ECO:0000256" key="7">
    <source>
        <dbReference type="ARBA" id="ARBA00022692"/>
    </source>
</evidence>
<proteinExistence type="predicted"/>
<evidence type="ECO:0000256" key="5">
    <source>
        <dbReference type="ARBA" id="ARBA00022679"/>
    </source>
</evidence>
<reference evidence="13" key="1">
    <citation type="journal article" date="2022" name="Int. J. Syst. Evol. Microbiol.">
        <title>Genome-based, phenotypic and chemotaxonomic classification of Faecalibacterium strains: proposal of three novel species Faecalibacterium duncaniae sp. nov., Faecalibacterium hattorii sp. nov. and Faecalibacterium gallinarum sp. nov. .</title>
        <authorList>
            <person name="Sakamoto M."/>
            <person name="Sakurai N."/>
            <person name="Tanno H."/>
            <person name="Iino T."/>
            <person name="Ohkuma M."/>
            <person name="Endo A."/>
        </authorList>
    </citation>
    <scope>NUCLEOTIDE SEQUENCE</scope>
    <source>
        <strain evidence="13">JCM 17207</strain>
    </source>
</reference>
<dbReference type="InterPro" id="IPR018113">
    <property type="entry name" value="PTrfase_EIIB_Cys"/>
</dbReference>
<dbReference type="SUPFAM" id="SSF55604">
    <property type="entry name" value="Glucose permease domain IIB"/>
    <property type="match status" value="1"/>
</dbReference>
<evidence type="ECO:0000259" key="12">
    <source>
        <dbReference type="PROSITE" id="PS51098"/>
    </source>
</evidence>
<keyword evidence="2" id="KW-0813">Transport</keyword>
<dbReference type="GO" id="GO:0008982">
    <property type="term" value="F:protein-N(PI)-phosphohistidine-sugar phosphotransferase activity"/>
    <property type="evidence" value="ECO:0007669"/>
    <property type="project" value="InterPro"/>
</dbReference>
<evidence type="ECO:0000256" key="8">
    <source>
        <dbReference type="ARBA" id="ARBA00022777"/>
    </source>
</evidence>
<evidence type="ECO:0000256" key="4">
    <source>
        <dbReference type="ARBA" id="ARBA00022597"/>
    </source>
</evidence>
<evidence type="ECO:0000256" key="3">
    <source>
        <dbReference type="ARBA" id="ARBA00022475"/>
    </source>
</evidence>
<keyword evidence="3" id="KW-1003">Cell membrane</keyword>
<evidence type="ECO:0000256" key="2">
    <source>
        <dbReference type="ARBA" id="ARBA00022448"/>
    </source>
</evidence>
<dbReference type="PROSITE" id="PS51098">
    <property type="entry name" value="PTS_EIIB_TYPE_1"/>
    <property type="match status" value="1"/>
</dbReference>
<sequence>MASKYDGLARIILQNVGGKSNITGIRHCVTRLRFNLKDESKANTDVLKETDGIVTVIQAGGQYQVVIGNQVSDVYDAVISVGHLEQLAEGLADESGNALGEGAGGAKPNLLNRFY</sequence>
<dbReference type="PROSITE" id="PS01035">
    <property type="entry name" value="PTS_EIIB_TYPE_1_CYS"/>
    <property type="match status" value="1"/>
</dbReference>
<evidence type="ECO:0000256" key="6">
    <source>
        <dbReference type="ARBA" id="ARBA00022683"/>
    </source>
</evidence>
<evidence type="ECO:0000256" key="11">
    <source>
        <dbReference type="PROSITE-ProRule" id="PRU00421"/>
    </source>
</evidence>
<keyword evidence="6" id="KW-0598">Phosphotransferase system</keyword>
<keyword evidence="8" id="KW-0418">Kinase</keyword>
<keyword evidence="9" id="KW-1133">Transmembrane helix</keyword>
<dbReference type="Pfam" id="PF00367">
    <property type="entry name" value="PTS_EIIB"/>
    <property type="match status" value="1"/>
</dbReference>
<comment type="subcellular location">
    <subcellularLocation>
        <location evidence="1">Cell membrane</location>
        <topology evidence="1">Multi-pass membrane protein</topology>
    </subcellularLocation>
</comment>
<dbReference type="FunFam" id="3.30.1360.60:FF:000001">
    <property type="entry name" value="PTS system glucose-specific IIBC component PtsG"/>
    <property type="match status" value="1"/>
</dbReference>
<accession>A0AA37MQG8</accession>
<dbReference type="GO" id="GO:0016301">
    <property type="term" value="F:kinase activity"/>
    <property type="evidence" value="ECO:0007669"/>
    <property type="project" value="UniProtKB-KW"/>
</dbReference>
<dbReference type="InterPro" id="IPR036878">
    <property type="entry name" value="Glu_permease_IIB"/>
</dbReference>
<dbReference type="GO" id="GO:0009401">
    <property type="term" value="P:phosphoenolpyruvate-dependent sugar phosphotransferase system"/>
    <property type="evidence" value="ECO:0007669"/>
    <property type="project" value="UniProtKB-KW"/>
</dbReference>
<dbReference type="GO" id="GO:0005886">
    <property type="term" value="C:plasma membrane"/>
    <property type="evidence" value="ECO:0007669"/>
    <property type="project" value="UniProtKB-SubCell"/>
</dbReference>
<evidence type="ECO:0000313" key="13">
    <source>
        <dbReference type="EMBL" id="GJN63421.1"/>
    </source>
</evidence>
<keyword evidence="7" id="KW-0812">Transmembrane</keyword>
<dbReference type="AlphaFoldDB" id="A0AA37MQG8"/>
<name>A0AA37MQG8_9FIRM</name>
<organism evidence="13 14">
    <name type="scientific">Faecalibacterium gallinarum</name>
    <dbReference type="NCBI Taxonomy" id="2903556"/>
    <lineage>
        <taxon>Bacteria</taxon>
        <taxon>Bacillati</taxon>
        <taxon>Bacillota</taxon>
        <taxon>Clostridia</taxon>
        <taxon>Eubacteriales</taxon>
        <taxon>Oscillospiraceae</taxon>
        <taxon>Faecalibacterium</taxon>
    </lineage>
</organism>
<dbReference type="Gene3D" id="3.30.1360.60">
    <property type="entry name" value="Glucose permease domain IIB"/>
    <property type="match status" value="1"/>
</dbReference>
<dbReference type="GO" id="GO:0090589">
    <property type="term" value="F:protein-phosphocysteine-trehalose phosphotransferase system transporter activity"/>
    <property type="evidence" value="ECO:0007669"/>
    <property type="project" value="TreeGrafter"/>
</dbReference>
<gene>
    <name evidence="13" type="ORF">JCM17207_00460</name>
</gene>
<dbReference type="CDD" id="cd00212">
    <property type="entry name" value="PTS_IIB_glc"/>
    <property type="match status" value="1"/>
</dbReference>
<dbReference type="RefSeq" id="WP_238315446.1">
    <property type="nucleotide sequence ID" value="NZ_BQKV01000002.1"/>
</dbReference>
<evidence type="ECO:0000256" key="9">
    <source>
        <dbReference type="ARBA" id="ARBA00022989"/>
    </source>
</evidence>
<protein>
    <recommendedName>
        <fullName evidence="12">PTS EIIB type-1 domain-containing protein</fullName>
    </recommendedName>
</protein>
<dbReference type="PANTHER" id="PTHR30175">
    <property type="entry name" value="PHOSPHOTRANSFERASE SYSTEM TRANSPORT PROTEIN"/>
    <property type="match status" value="1"/>
</dbReference>
<dbReference type="EMBL" id="BQKV01000002">
    <property type="protein sequence ID" value="GJN63421.1"/>
    <property type="molecule type" value="Genomic_DNA"/>
</dbReference>
<dbReference type="InterPro" id="IPR001996">
    <property type="entry name" value="PTS_IIB_1"/>
</dbReference>
<keyword evidence="4" id="KW-0762">Sugar transport</keyword>
<dbReference type="PANTHER" id="PTHR30175:SF1">
    <property type="entry name" value="PTS SYSTEM ARBUTIN-, CELLOBIOSE-, AND SALICIN-SPECIFIC EIIBC COMPONENT-RELATED"/>
    <property type="match status" value="1"/>
</dbReference>
<feature type="domain" description="PTS EIIB type-1" evidence="12">
    <location>
        <begin position="6"/>
        <end position="88"/>
    </location>
</feature>